<dbReference type="PANTHER" id="PTHR32305:SF15">
    <property type="entry name" value="PROTEIN RHSA-RELATED"/>
    <property type="match status" value="1"/>
</dbReference>
<dbReference type="PROSITE" id="PS50817">
    <property type="entry name" value="INTEIN_N_TER"/>
    <property type="match status" value="1"/>
</dbReference>
<organism evidence="4 5">
    <name type="scientific">Paenibacillus roseus</name>
    <dbReference type="NCBI Taxonomy" id="2798579"/>
    <lineage>
        <taxon>Bacteria</taxon>
        <taxon>Bacillati</taxon>
        <taxon>Bacillota</taxon>
        <taxon>Bacilli</taxon>
        <taxon>Bacillales</taxon>
        <taxon>Paenibacillaceae</taxon>
        <taxon>Paenibacillus</taxon>
    </lineage>
</organism>
<keyword evidence="1" id="KW-0677">Repeat</keyword>
<sequence>MKKYLSMLFCIVIFISSFPPVVAGASNLDVQKDVGSIPPYESQEWDGWEDSEFNETFFPEDFRRDMGTEEPYIPQLGPQLVTEETAVDGQQEINMQRMMARMSNEIPDPSIINAVGNLNVKTPQAPYSIAQQQESISTLNGNLTVETTDISLPGRNGLSFDLKRIYDASSAEFFKQDYEMTKFCVCRVEHSGIKYLEKKNIHTEETSKNVVSSGRFYFDPYIRPDIMNNVFDAFGLMRYINAMAGKGTAFANDWSSPDANGIQSRYIWEVSSYPQVTFNDLYTGPLLINWRNKAKEKTSEERLYPIGKGWMWNIPFIKYAEGKSYLNMMDQGSYEISGARLKGYAFQDLSIASDTSVTVNGKQSYLALKSIHGLHHYFASDGRLIQIADRYNNTISFYYNNHTTYGTVLTRIIDAANNSIEITYNENEVELKQGDKTVKYYKWKYESYDPLPEFDLLETEILYSVSDAAGRRTYYNYAFENASFNLIQGAEYQNNMTALLKDIQHPTGAITNYTYAPVTRKTGDYASQRAFRITSRKDMANGNTYRLQNYTYTNPQGAATDYASTYGQNIANFYVNVDDSLTRTVYDHRKKVSNANDSPEFYTNRVTQTVGDEQRIATFQYDEVRKITSPIQTTTQYKKGTSTAAAVQTSRTFDNYGNILTETDPTGNITTYTYHPTTRLLSSVMNRVNDEENRLTEFIRNPQGSIIKITVRKNNENGELMAQASYENIDVHGNVRRIVIKDDGRDIIYDTEYGAAFLGAYPTKQTIRTTNADGAAQTVVNTVDYYTNTGLVKSYTKGNGHIIQLQYDKLDRLTKVTNPDATVASVVYTDSANQAVITDESGIVTRMRWDRLGNVIEEAIREGSAYRILRSYEYDTYGRLDWERDNANRMTDYDYDAWSRIIKTTYPDNSYATVQYDDINRQVTSTDPEGNRARSTSDVLERIIRSEMWRGGQYQQLESMTYNREGNVLTRTNAAGTTTYTYDVLGRMKSVTDAQQKKYRYSYALSGPMTTVMYPDGNQIQKQYDERGRLIKQTNELGQIDKYYYDANGNVIQHIDQKGQSFTYTYNNRDFLTKKQSPDETLVFTYDPSGRRKTMSDSIGITSYEYKAATGELLRIVLPDNRDIRYTYNTLGQRTNMTDPFGYAITYTYDNRNRLTTVGESANNSDATYTYYKNNLMREIQLGNGNTSSFAYDGLQLSGLIHKKANGTLLHSFQYAYDDNGNITSQSGNQAGAAFQYQYSYDSLNRITNSSQFNETYTYDTRDNRATIQADRGFEDIFLFDKQYEYDSQNRLIKATVEGAEVTYRYNGDGLLYERVEGNQKTRYYYDGDQVIAEGSVSGTGNGATFKTRYVRGQGLAAQQSTSGKAYYLYNGHGDVIELRDSTGNTALNSYTYNIWGKPLIEQETVDNSFRYSGELWDRTTQLQYLRARWYDPSVGRFISKDTYEGEITNPLSLNLYTYTANNPLRYIDPSGHCFTEWLGKKYCKAAWESVKEQAKIEWEFLKQAHSSYYAAADYWSMGTLSELNEYYRISKENPYSLEQFLAAGMIFIEVTPQGKVGKLTNKGQDFLKNAIKACNCFTAGTKVLTDEGEKPIEEIKVGDKVLAKDDETGEMAYKEVEWLFQRDVEETYNITVGEEVITTTDEHPFWIVGKGWVESKNLAVGDVLTTTDGKELAIEKIEVKKEHVTVYNFKVKDFHTYFVSNLGIWTHNACGVHKWGNPKTLQDHYDRHGADFGVKTPDAYAKKANDFFNDRKKYQIKTDTDGTIRVYDSKTNTFGSYNADGTTKTFYKPASPTYWNRQPGK</sequence>
<dbReference type="InterPro" id="IPR006530">
    <property type="entry name" value="YD"/>
</dbReference>
<dbReference type="Gene3D" id="2.180.10.10">
    <property type="entry name" value="RHS repeat-associated core"/>
    <property type="match status" value="4"/>
</dbReference>
<dbReference type="Pfam" id="PF25023">
    <property type="entry name" value="TEN_YD-shell"/>
    <property type="match status" value="2"/>
</dbReference>
<dbReference type="Pfam" id="PF07591">
    <property type="entry name" value="PT-HINT"/>
    <property type="match status" value="1"/>
</dbReference>
<evidence type="ECO:0000256" key="2">
    <source>
        <dbReference type="SAM" id="SignalP"/>
    </source>
</evidence>
<dbReference type="Proteomes" id="UP000640274">
    <property type="component" value="Unassembled WGS sequence"/>
</dbReference>
<dbReference type="InterPro" id="IPR036844">
    <property type="entry name" value="Hint_dom_sf"/>
</dbReference>
<dbReference type="NCBIfam" id="TIGR03696">
    <property type="entry name" value="Rhs_assc_core"/>
    <property type="match status" value="1"/>
</dbReference>
<feature type="domain" description="Hint" evidence="3">
    <location>
        <begin position="1575"/>
        <end position="1669"/>
    </location>
</feature>
<evidence type="ECO:0000313" key="4">
    <source>
        <dbReference type="EMBL" id="MBJ6362359.1"/>
    </source>
</evidence>
<dbReference type="SUPFAM" id="SSF51294">
    <property type="entry name" value="Hedgehog/intein (Hint) domain"/>
    <property type="match status" value="1"/>
</dbReference>
<dbReference type="RefSeq" id="WP_199019906.1">
    <property type="nucleotide sequence ID" value="NZ_JAELUP010000066.1"/>
</dbReference>
<dbReference type="InterPro" id="IPR031325">
    <property type="entry name" value="RHS_repeat"/>
</dbReference>
<dbReference type="InterPro" id="IPR006141">
    <property type="entry name" value="Intein_N"/>
</dbReference>
<dbReference type="Pfam" id="PF05593">
    <property type="entry name" value="RHS_repeat"/>
    <property type="match status" value="1"/>
</dbReference>
<dbReference type="InterPro" id="IPR030934">
    <property type="entry name" value="Intein_C"/>
</dbReference>
<dbReference type="PROSITE" id="PS50818">
    <property type="entry name" value="INTEIN_C_TER"/>
    <property type="match status" value="1"/>
</dbReference>
<dbReference type="InterPro" id="IPR022385">
    <property type="entry name" value="Rhs_assc_core"/>
</dbReference>
<name>A0A934J604_9BACL</name>
<dbReference type="NCBIfam" id="TIGR01643">
    <property type="entry name" value="YD_repeat_2x"/>
    <property type="match status" value="3"/>
</dbReference>
<protein>
    <submittedName>
        <fullName evidence="4">Hint domain-containing protein</fullName>
    </submittedName>
</protein>
<evidence type="ECO:0000259" key="3">
    <source>
        <dbReference type="SMART" id="SM00306"/>
    </source>
</evidence>
<dbReference type="InterPro" id="IPR056823">
    <property type="entry name" value="TEN-like_YD-shell"/>
</dbReference>
<feature type="signal peptide" evidence="2">
    <location>
        <begin position="1"/>
        <end position="25"/>
    </location>
</feature>
<dbReference type="EMBL" id="JAELUP010000066">
    <property type="protein sequence ID" value="MBJ6362359.1"/>
    <property type="molecule type" value="Genomic_DNA"/>
</dbReference>
<keyword evidence="2" id="KW-0732">Signal</keyword>
<proteinExistence type="predicted"/>
<feature type="chain" id="PRO_5037757405" evidence="2">
    <location>
        <begin position="26"/>
        <end position="1802"/>
    </location>
</feature>
<comment type="caution">
    <text evidence="4">The sequence shown here is derived from an EMBL/GenBank/DDBJ whole genome shotgun (WGS) entry which is preliminary data.</text>
</comment>
<dbReference type="Gene3D" id="2.170.16.10">
    <property type="entry name" value="Hedgehog/Intein (Hint) domain"/>
    <property type="match status" value="1"/>
</dbReference>
<dbReference type="InterPro" id="IPR050708">
    <property type="entry name" value="T6SS_VgrG/RHS"/>
</dbReference>
<dbReference type="GO" id="GO:0016539">
    <property type="term" value="P:intein-mediated protein splicing"/>
    <property type="evidence" value="ECO:0007669"/>
    <property type="project" value="InterPro"/>
</dbReference>
<accession>A0A934J604</accession>
<dbReference type="InterPro" id="IPR003587">
    <property type="entry name" value="Hint_dom_N"/>
</dbReference>
<dbReference type="PANTHER" id="PTHR32305">
    <property type="match status" value="1"/>
</dbReference>
<keyword evidence="5" id="KW-1185">Reference proteome</keyword>
<reference evidence="4" key="1">
    <citation type="submission" date="2020-12" db="EMBL/GenBank/DDBJ databases">
        <authorList>
            <person name="Huq M.A."/>
        </authorList>
    </citation>
    <scope>NUCLEOTIDE SEQUENCE</scope>
    <source>
        <strain evidence="4">MAHUQ-46</strain>
    </source>
</reference>
<evidence type="ECO:0000256" key="1">
    <source>
        <dbReference type="ARBA" id="ARBA00022737"/>
    </source>
</evidence>
<dbReference type="SMART" id="SM00306">
    <property type="entry name" value="HintN"/>
    <property type="match status" value="1"/>
</dbReference>
<gene>
    <name evidence="4" type="ORF">JFN88_13885</name>
</gene>
<evidence type="ECO:0000313" key="5">
    <source>
        <dbReference type="Proteomes" id="UP000640274"/>
    </source>
</evidence>
<dbReference type="CDD" id="cd00081">
    <property type="entry name" value="Hint"/>
    <property type="match status" value="1"/>
</dbReference>